<accession>A0A4P8YRN2</accession>
<organism evidence="1 2">
    <name type="scientific">Jejubacter calystegiae</name>
    <dbReference type="NCBI Taxonomy" id="2579935"/>
    <lineage>
        <taxon>Bacteria</taxon>
        <taxon>Pseudomonadati</taxon>
        <taxon>Pseudomonadota</taxon>
        <taxon>Gammaproteobacteria</taxon>
        <taxon>Enterobacterales</taxon>
        <taxon>Enterobacteriaceae</taxon>
        <taxon>Jejubacter</taxon>
    </lineage>
</organism>
<evidence type="ECO:0000313" key="1">
    <source>
        <dbReference type="EMBL" id="QCT22514.1"/>
    </source>
</evidence>
<sequence>MATLMHLKAWPIMETGAPDSATSPGGNQLRVNQITDTMKQTIFHGHRESPTDFAAGDGNGGQQPVRYAFETVALLYDPARREAASVQFDKLARAGQRRARMVMVPAVGNTPLERCSGLLTSALDQQWGNLLVLESGIHFSADRRALRRLSKLLQHLPYLEWQGLILGASYQQIAPIQALPGVARIGAADQLCAWGVSGDYLPELLEASHQALVRGETGYAGWQSLFTRDCWLGMMPGFARMLSPAPGESLPEGKALPAA</sequence>
<keyword evidence="2" id="KW-1185">Reference proteome</keyword>
<name>A0A4P8YRN2_9ENTR</name>
<dbReference type="Proteomes" id="UP000302163">
    <property type="component" value="Chromosome"/>
</dbReference>
<protein>
    <submittedName>
        <fullName evidence="1">Uncharacterized protein</fullName>
    </submittedName>
</protein>
<dbReference type="KEGG" id="izh:FEM41_24185"/>
<proteinExistence type="predicted"/>
<dbReference type="RefSeq" id="WP_138099022.1">
    <property type="nucleotide sequence ID" value="NZ_CP040428.1"/>
</dbReference>
<reference evidence="1 2" key="1">
    <citation type="submission" date="2019-05" db="EMBL/GenBank/DDBJ databases">
        <title>Complete genome sequence of Izhakiella calystegiae KSNA2, an endophyte isolated from beach morning glory (Calystegia soldanella).</title>
        <authorList>
            <person name="Jiang L."/>
            <person name="Jeong J.C."/>
            <person name="Kim C.Y."/>
            <person name="Kim D.H."/>
            <person name="Kim S.W."/>
            <person name="Lee j."/>
        </authorList>
    </citation>
    <scope>NUCLEOTIDE SEQUENCE [LARGE SCALE GENOMIC DNA]</scope>
    <source>
        <strain evidence="1 2">KSNA2</strain>
    </source>
</reference>
<dbReference type="EMBL" id="CP040428">
    <property type="protein sequence ID" value="QCT22514.1"/>
    <property type="molecule type" value="Genomic_DNA"/>
</dbReference>
<dbReference type="AlphaFoldDB" id="A0A4P8YRN2"/>
<gene>
    <name evidence="1" type="ORF">FEM41_24185</name>
</gene>
<dbReference type="OrthoDB" id="215285at2"/>
<evidence type="ECO:0000313" key="2">
    <source>
        <dbReference type="Proteomes" id="UP000302163"/>
    </source>
</evidence>